<keyword evidence="2" id="KW-1185">Reference proteome</keyword>
<dbReference type="EMBL" id="JAINZW010000002">
    <property type="protein sequence ID" value="MBZ4039186.1"/>
    <property type="molecule type" value="Genomic_DNA"/>
</dbReference>
<protein>
    <submittedName>
        <fullName evidence="1">Phosphoglycerate mutase</fullName>
    </submittedName>
</protein>
<comment type="caution">
    <text evidence="1">The sequence shown here is derived from an EMBL/GenBank/DDBJ whole genome shotgun (WGS) entry which is preliminary data.</text>
</comment>
<dbReference type="Proteomes" id="UP001430954">
    <property type="component" value="Unassembled WGS sequence"/>
</dbReference>
<name>A0ABS7T5N0_9GAMM</name>
<gene>
    <name evidence="1" type="ORF">K6753_06525</name>
</gene>
<accession>A0ABS7T5N0</accession>
<sequence length="325" mass="35014">MAAAFAILLLPPRERFGGQRVPEATARWLGRGDHDSGDGDRLHDWLDILPRGWPAAAITRQRDAGDAAGATWLRADPVYIQPDINGARLLSHGDALGLTADDAAAFMPALRPLFGDIGMPIDAPVPTRWYLRAPPGAKLPAMAAPDQAVGMDLFDHLPEGSEGRRWRALLSEAQVALHNHPRNAQRQAAGLAPVNSLWFWGAGTLPGHVTANVSHALSDDDTVVAFFAAGGAHVDSLPDRRAGAGPTFDGRTLIDLRHARDLALLDRDWLSPLLADMAAGRLAGFTLDFADGHRVCVARSHRWRFWRRPWSAPGVAAPAVSEDAL</sequence>
<evidence type="ECO:0000313" key="2">
    <source>
        <dbReference type="Proteomes" id="UP001430954"/>
    </source>
</evidence>
<organism evidence="1 2">
    <name type="scientific">Novilysobacter selenitireducens</name>
    <dbReference type="NCBI Taxonomy" id="2872639"/>
    <lineage>
        <taxon>Bacteria</taxon>
        <taxon>Pseudomonadati</taxon>
        <taxon>Pseudomonadota</taxon>
        <taxon>Gammaproteobacteria</taxon>
        <taxon>Lysobacterales</taxon>
        <taxon>Lysobacteraceae</taxon>
        <taxon>Novilysobacter</taxon>
    </lineage>
</organism>
<proteinExistence type="predicted"/>
<reference evidence="1 2" key="1">
    <citation type="submission" date="2021-09" db="EMBL/GenBank/DDBJ databases">
        <title>Lysobacter sp. 13A isolated from the river sediment.</title>
        <authorList>
            <person name="Liu H."/>
            <person name="Li S."/>
            <person name="Mao S."/>
        </authorList>
    </citation>
    <scope>NUCLEOTIDE SEQUENCE [LARGE SCALE GENOMIC DNA]</scope>
    <source>
        <strain evidence="1 2">13A</strain>
    </source>
</reference>
<evidence type="ECO:0000313" key="1">
    <source>
        <dbReference type="EMBL" id="MBZ4039186.1"/>
    </source>
</evidence>
<dbReference type="RefSeq" id="WP_223675499.1">
    <property type="nucleotide sequence ID" value="NZ_JAINZW010000002.1"/>
</dbReference>